<reference evidence="15" key="1">
    <citation type="journal article" date="2014" name="Int. J. Syst. Evol. Microbiol.">
        <title>Complete genome sequence of Corynebacterium casei LMG S-19264T (=DSM 44701T), isolated from a smear-ripened cheese.</title>
        <authorList>
            <consortium name="US DOE Joint Genome Institute (JGI-PGF)"/>
            <person name="Walter F."/>
            <person name="Albersmeier A."/>
            <person name="Kalinowski J."/>
            <person name="Ruckert C."/>
        </authorList>
    </citation>
    <scope>NUCLEOTIDE SEQUENCE</scope>
    <source>
        <strain evidence="15">CCM 7897</strain>
    </source>
</reference>
<feature type="domain" description="Peptidase S11 D-Ala-D-Ala carboxypeptidase A C-terminal" evidence="14">
    <location>
        <begin position="312"/>
        <end position="402"/>
    </location>
</feature>
<keyword evidence="5 15" id="KW-0121">Carboxypeptidase</keyword>
<dbReference type="InterPro" id="IPR037167">
    <property type="entry name" value="Peptidase_S11_C_sf"/>
</dbReference>
<evidence type="ECO:0000259" key="14">
    <source>
        <dbReference type="SMART" id="SM00936"/>
    </source>
</evidence>
<comment type="caution">
    <text evidence="15">The sequence shown here is derived from an EMBL/GenBank/DDBJ whole genome shotgun (WGS) entry which is preliminary data.</text>
</comment>
<dbReference type="GO" id="GO:0071555">
    <property type="term" value="P:cell wall organization"/>
    <property type="evidence" value="ECO:0007669"/>
    <property type="project" value="UniProtKB-KW"/>
</dbReference>
<dbReference type="SUPFAM" id="SSF69189">
    <property type="entry name" value="Penicillin-binding protein associated domain"/>
    <property type="match status" value="1"/>
</dbReference>
<evidence type="ECO:0000256" key="3">
    <source>
        <dbReference type="ARBA" id="ARBA00007164"/>
    </source>
</evidence>
<evidence type="ECO:0000256" key="1">
    <source>
        <dbReference type="ARBA" id="ARBA00003217"/>
    </source>
</evidence>
<dbReference type="EC" id="3.4.16.4" evidence="4"/>
<evidence type="ECO:0000256" key="7">
    <source>
        <dbReference type="ARBA" id="ARBA00022729"/>
    </source>
</evidence>
<keyword evidence="7" id="KW-0732">Signal</keyword>
<keyword evidence="16" id="KW-1185">Reference proteome</keyword>
<comment type="catalytic activity">
    <reaction evidence="12">
        <text>Preferential cleavage: (Ac)2-L-Lys-D-Ala-|-D-Ala. Also transpeptidation of peptidyl-alanyl moieties that are N-acyl substituents of D-alanine.</text>
        <dbReference type="EC" id="3.4.16.4"/>
    </reaction>
</comment>
<dbReference type="InterPro" id="IPR015956">
    <property type="entry name" value="Peniciliin-bd_prot_C_sf"/>
</dbReference>
<dbReference type="InterPro" id="IPR012907">
    <property type="entry name" value="Peptidase_S11_C"/>
</dbReference>
<evidence type="ECO:0000256" key="5">
    <source>
        <dbReference type="ARBA" id="ARBA00022645"/>
    </source>
</evidence>
<evidence type="ECO:0000256" key="9">
    <source>
        <dbReference type="ARBA" id="ARBA00022960"/>
    </source>
</evidence>
<dbReference type="InterPro" id="IPR012338">
    <property type="entry name" value="Beta-lactam/transpept-like"/>
</dbReference>
<comment type="similarity">
    <text evidence="3 13">Belongs to the peptidase S11 family.</text>
</comment>
<dbReference type="PANTHER" id="PTHR21581">
    <property type="entry name" value="D-ALANYL-D-ALANINE CARBOXYPEPTIDASE"/>
    <property type="match status" value="1"/>
</dbReference>
<sequence length="434" mass="46128">MTLVSKGIGSIRADAVSLQIRRRPFGPAAFLSLRAAIGHAGAVLRLAVVAAAVAITPAAAQTTFQTAAPEAMLLDFGSGTILFEKNADGKVAPGGIVKIMTAAVVFDQIRAGKITLDTPFYVSENAWRRGGGPSGGAAMFAAVKSQVRVGDLLQGALVVSGNDAAIALAEGVSNTEGEFAVKMNEKAAALGLTGSQFRNATGFADPEQYTTARDMTLLARSIIRSEPDLYKIFSVPAIEWSKIKQRNRNQLLDAGVGADGLHASWVREAGYHMVGSAVQGDRRLIAVVMGAKSEKERLEEMRRLLDWGFHSFQNRLLFAESAEVGRASVWGGETGSVGLTAQVPLSLLMPRNSQEKLVARVNYQTPLRAPVAKGAEVGRLELTRGQMKVLEVPVYTTAEVPVGTLWQRALDGAGTIAGDAFRDLTAQVMAKLKR</sequence>
<dbReference type="GO" id="GO:0008360">
    <property type="term" value="P:regulation of cell shape"/>
    <property type="evidence" value="ECO:0007669"/>
    <property type="project" value="UniProtKB-KW"/>
</dbReference>
<evidence type="ECO:0000256" key="11">
    <source>
        <dbReference type="ARBA" id="ARBA00023316"/>
    </source>
</evidence>
<dbReference type="SUPFAM" id="SSF56601">
    <property type="entry name" value="beta-lactamase/transpeptidase-like"/>
    <property type="match status" value="1"/>
</dbReference>
<dbReference type="InterPro" id="IPR001967">
    <property type="entry name" value="Peptidase_S11_N"/>
</dbReference>
<organism evidence="15 16">
    <name type="scientific">Azorhizobium oxalatiphilum</name>
    <dbReference type="NCBI Taxonomy" id="980631"/>
    <lineage>
        <taxon>Bacteria</taxon>
        <taxon>Pseudomonadati</taxon>
        <taxon>Pseudomonadota</taxon>
        <taxon>Alphaproteobacteria</taxon>
        <taxon>Hyphomicrobiales</taxon>
        <taxon>Xanthobacteraceae</taxon>
        <taxon>Azorhizobium</taxon>
    </lineage>
</organism>
<dbReference type="PANTHER" id="PTHR21581:SF6">
    <property type="entry name" value="TRAFFICKING PROTEIN PARTICLE COMPLEX SUBUNIT 12"/>
    <property type="match status" value="1"/>
</dbReference>
<comment type="function">
    <text evidence="1">Removes C-terminal D-alanyl residues from sugar-peptide cell wall precursors.</text>
</comment>
<evidence type="ECO:0000256" key="4">
    <source>
        <dbReference type="ARBA" id="ARBA00012448"/>
    </source>
</evidence>
<accession>A0A917FB89</accession>
<keyword evidence="11" id="KW-0961">Cell wall biogenesis/degradation</keyword>
<dbReference type="Proteomes" id="UP000606044">
    <property type="component" value="Unassembled WGS sequence"/>
</dbReference>
<dbReference type="Gene3D" id="2.60.410.10">
    <property type="entry name" value="D-Ala-D-Ala carboxypeptidase, C-terminal domain"/>
    <property type="match status" value="1"/>
</dbReference>
<proteinExistence type="inferred from homology"/>
<dbReference type="GO" id="GO:0006508">
    <property type="term" value="P:proteolysis"/>
    <property type="evidence" value="ECO:0007669"/>
    <property type="project" value="UniProtKB-KW"/>
</dbReference>
<keyword evidence="9" id="KW-0133">Cell shape</keyword>
<evidence type="ECO:0000313" key="15">
    <source>
        <dbReference type="EMBL" id="GGF59288.1"/>
    </source>
</evidence>
<keyword evidence="8" id="KW-0378">Hydrolase</keyword>
<dbReference type="Gene3D" id="3.40.710.10">
    <property type="entry name" value="DD-peptidase/beta-lactamase superfamily"/>
    <property type="match status" value="1"/>
</dbReference>
<dbReference type="RefSeq" id="WP_188577773.1">
    <property type="nucleotide sequence ID" value="NZ_BMCT01000002.1"/>
</dbReference>
<evidence type="ECO:0000256" key="8">
    <source>
        <dbReference type="ARBA" id="ARBA00022801"/>
    </source>
</evidence>
<dbReference type="EMBL" id="BMCT01000002">
    <property type="protein sequence ID" value="GGF59288.1"/>
    <property type="molecule type" value="Genomic_DNA"/>
</dbReference>
<dbReference type="GO" id="GO:0009002">
    <property type="term" value="F:serine-type D-Ala-D-Ala carboxypeptidase activity"/>
    <property type="evidence" value="ECO:0007669"/>
    <property type="project" value="UniProtKB-EC"/>
</dbReference>
<evidence type="ECO:0000256" key="13">
    <source>
        <dbReference type="RuleBase" id="RU004016"/>
    </source>
</evidence>
<gene>
    <name evidence="15" type="primary">dac</name>
    <name evidence="15" type="ORF">GCM10007301_18790</name>
</gene>
<dbReference type="Pfam" id="PF00768">
    <property type="entry name" value="Peptidase_S11"/>
    <property type="match status" value="1"/>
</dbReference>
<dbReference type="Pfam" id="PF07943">
    <property type="entry name" value="PBP5_C"/>
    <property type="match status" value="1"/>
</dbReference>
<protein>
    <recommendedName>
        <fullName evidence="4">serine-type D-Ala-D-Ala carboxypeptidase</fullName>
        <ecNumber evidence="4">3.4.16.4</ecNumber>
    </recommendedName>
</protein>
<dbReference type="InterPro" id="IPR018044">
    <property type="entry name" value="Peptidase_S11"/>
</dbReference>
<dbReference type="AlphaFoldDB" id="A0A917FB89"/>
<dbReference type="PRINTS" id="PR00725">
    <property type="entry name" value="DADACBPTASE1"/>
</dbReference>
<dbReference type="GO" id="GO:0009252">
    <property type="term" value="P:peptidoglycan biosynthetic process"/>
    <property type="evidence" value="ECO:0007669"/>
    <property type="project" value="UniProtKB-KW"/>
</dbReference>
<name>A0A917FB89_9HYPH</name>
<evidence type="ECO:0000256" key="6">
    <source>
        <dbReference type="ARBA" id="ARBA00022670"/>
    </source>
</evidence>
<evidence type="ECO:0000313" key="16">
    <source>
        <dbReference type="Proteomes" id="UP000606044"/>
    </source>
</evidence>
<evidence type="ECO:0000256" key="2">
    <source>
        <dbReference type="ARBA" id="ARBA00004752"/>
    </source>
</evidence>
<dbReference type="SMART" id="SM00936">
    <property type="entry name" value="PBP5_C"/>
    <property type="match status" value="1"/>
</dbReference>
<evidence type="ECO:0000256" key="12">
    <source>
        <dbReference type="ARBA" id="ARBA00034000"/>
    </source>
</evidence>
<reference evidence="15" key="2">
    <citation type="submission" date="2020-09" db="EMBL/GenBank/DDBJ databases">
        <authorList>
            <person name="Sun Q."/>
            <person name="Sedlacek I."/>
        </authorList>
    </citation>
    <scope>NUCLEOTIDE SEQUENCE</scope>
    <source>
        <strain evidence="15">CCM 7897</strain>
    </source>
</reference>
<comment type="pathway">
    <text evidence="2">Cell wall biogenesis; peptidoglycan biosynthesis.</text>
</comment>
<evidence type="ECO:0000256" key="10">
    <source>
        <dbReference type="ARBA" id="ARBA00022984"/>
    </source>
</evidence>
<keyword evidence="10" id="KW-0573">Peptidoglycan synthesis</keyword>
<keyword evidence="6" id="KW-0645">Protease</keyword>